<keyword evidence="7" id="KW-1185">Reference proteome</keyword>
<dbReference type="Gene3D" id="2.60.40.290">
    <property type="match status" value="1"/>
</dbReference>
<keyword evidence="3" id="KW-0624">Polysaccharide degradation</keyword>
<evidence type="ECO:0000313" key="7">
    <source>
        <dbReference type="Proteomes" id="UP001236404"/>
    </source>
</evidence>
<dbReference type="SMART" id="SM01276">
    <property type="entry name" value="M60-like"/>
    <property type="match status" value="1"/>
</dbReference>
<dbReference type="InterPro" id="IPR042279">
    <property type="entry name" value="Pep_M60_3"/>
</dbReference>
<dbReference type="InterPro" id="IPR003961">
    <property type="entry name" value="FN3_dom"/>
</dbReference>
<evidence type="ECO:0000256" key="3">
    <source>
        <dbReference type="ARBA" id="ARBA00023326"/>
    </source>
</evidence>
<reference evidence="6 7" key="1">
    <citation type="submission" date="2023-06" db="EMBL/GenBank/DDBJ databases">
        <authorList>
            <person name="Feng G."/>
            <person name="Li J."/>
            <person name="Zhu H."/>
        </authorList>
    </citation>
    <scope>NUCLEOTIDE SEQUENCE [LARGE SCALE GENOMIC DNA]</scope>
    <source>
        <strain evidence="6 7">RHCKG28</strain>
    </source>
</reference>
<dbReference type="Gene3D" id="2.60.120.1250">
    <property type="entry name" value="Peptidase M60, enhancin-like domain 1"/>
    <property type="match status" value="1"/>
</dbReference>
<dbReference type="Pfam" id="PF13402">
    <property type="entry name" value="Peptidase_M60"/>
    <property type="match status" value="1"/>
</dbReference>
<dbReference type="PANTHER" id="PTHR15730:SF5">
    <property type="entry name" value="SI:CH211-210B2.2-RELATED"/>
    <property type="match status" value="1"/>
</dbReference>
<dbReference type="InterPro" id="IPR004954">
    <property type="entry name" value="Mucin-bd"/>
</dbReference>
<dbReference type="PANTHER" id="PTHR15730">
    <property type="entry name" value="EXPERIMENTAL AUTOIMMUNE PROSTATITIS ANTIGEN 2-RELATED"/>
    <property type="match status" value="1"/>
</dbReference>
<evidence type="ECO:0000256" key="1">
    <source>
        <dbReference type="ARBA" id="ARBA00022801"/>
    </source>
</evidence>
<dbReference type="Gene3D" id="2.60.40.10">
    <property type="entry name" value="Immunoglobulins"/>
    <property type="match status" value="1"/>
</dbReference>
<evidence type="ECO:0000256" key="2">
    <source>
        <dbReference type="ARBA" id="ARBA00023295"/>
    </source>
</evidence>
<proteinExistence type="predicted"/>
<name>A0ABT7TS41_9MICO</name>
<dbReference type="EMBL" id="JAUCMN010000008">
    <property type="protein sequence ID" value="MDM7892423.1"/>
    <property type="molecule type" value="Genomic_DNA"/>
</dbReference>
<dbReference type="PROSITE" id="PS51723">
    <property type="entry name" value="PEPTIDASE_M60"/>
    <property type="match status" value="1"/>
</dbReference>
<dbReference type="InterPro" id="IPR013783">
    <property type="entry name" value="Ig-like_fold"/>
</dbReference>
<evidence type="ECO:0000259" key="5">
    <source>
        <dbReference type="PROSITE" id="PS51723"/>
    </source>
</evidence>
<gene>
    <name evidence="6" type="ORF">QUG93_12075</name>
</gene>
<keyword evidence="1" id="KW-0378">Hydrolase</keyword>
<dbReference type="SUPFAM" id="SSF49265">
    <property type="entry name" value="Fibronectin type III"/>
    <property type="match status" value="1"/>
</dbReference>
<dbReference type="RefSeq" id="WP_289474195.1">
    <property type="nucleotide sequence ID" value="NZ_JAUCMN010000008.1"/>
</dbReference>
<protein>
    <submittedName>
        <fullName evidence="6">M60 family metallopeptidase</fullName>
    </submittedName>
</protein>
<keyword evidence="2" id="KW-0326">Glycosidase</keyword>
<dbReference type="InterPro" id="IPR031161">
    <property type="entry name" value="Peptidase_M60_dom"/>
</dbReference>
<dbReference type="SMART" id="SM00060">
    <property type="entry name" value="FN3"/>
    <property type="match status" value="1"/>
</dbReference>
<feature type="domain" description="Fibronectin type-III" evidence="4">
    <location>
        <begin position="166"/>
        <end position="255"/>
    </location>
</feature>
<evidence type="ECO:0000259" key="4">
    <source>
        <dbReference type="PROSITE" id="PS50853"/>
    </source>
</evidence>
<dbReference type="Gene3D" id="1.10.390.30">
    <property type="entry name" value="Peptidase M60, enhancin-like domain 3"/>
    <property type="match status" value="1"/>
</dbReference>
<dbReference type="Gene3D" id="3.40.390.80">
    <property type="entry name" value="Peptidase M60, enhancin-like domain 2"/>
    <property type="match status" value="1"/>
</dbReference>
<keyword evidence="3" id="KW-0119">Carbohydrate metabolism</keyword>
<dbReference type="InterPro" id="IPR012291">
    <property type="entry name" value="CBM2_carb-bd_dom_sf"/>
</dbReference>
<dbReference type="Pfam" id="PF03272">
    <property type="entry name" value="Mucin_bdg"/>
    <property type="match status" value="1"/>
</dbReference>
<accession>A0ABT7TS41</accession>
<sequence length="897" mass="95560">MPFPLRHCVLRPVVAAAIGGAVLVSDPALARAAERAPVPAADGSAGVSAALELTSATEWYTGGQFVVRNTGATTARWSLRFRATGRTFDSWAGWMSDVSRDGDVVTITAKPGQELAPGAVADLSFGITGDGSVVPTVTDCTLDGAQVTGCAADGGDPEPPAGDTEAPGAVPAVTGSALDAHTVELRWDAAADDHGVEAYVVTREDAEPVRVDGGARSARIGGLPDGATHRFRVAAVDAAGNTGPGTPVEVATPAEPAAPQELVVAASHSIVPVRARGDAEAARAAEGRWFRHSPYEPTGRFVTAGDEVTVTVPEGVSGLVARFGMIGVYAGLNGGKDVGTTEVGLRPGRQTITVPKTGSLQIRDSAPEDARTTTVRVDGGRAMATAVEGETTEEEWVERMAAFDAPIVELVGSNVLVQVQKPVAQRWLVDNDIAVNPRIRMMERVITETDRVYGLDRQGTGLAHRADQRILVVNPDSGTGLANASHDRVMFHNQQGAMQQLLTGRPTDKWAFWHEVGHTYQPDWMRWNGLTEVTANVPALANQEREGAPNRLDTAEVRRKAAAYFALPEDERSFDRQDDVWLRLLMFDQLRRAFGEDVYARAAQQVRVDRQLGAPVVPTSDVAAAEQVFARTMATVTGRDLSGFFAKWGVRLTDETRAAMTDLPEPSFDLTANHDRTTDVVDHAVSYTLPTGSVRAEGSAVLHQRGVGGALQVTADHPAGVRIGRRSVLADAVGAGAGRVVVEFLAADGTPGARSVAVDVRRGTMAQFQGASDRVIAELALDPGTRTLRVDRTGGPEKAHWLFDSRYFGARVVAEDGRTVRDAWLKGTETAGAFWNRFGEVPVEDGQFLVLDHREPRNRLLAWSDDVRVPASTAEHQAFRIDGSSLVPVALSEVPGH</sequence>
<dbReference type="PROSITE" id="PS50853">
    <property type="entry name" value="FN3"/>
    <property type="match status" value="1"/>
</dbReference>
<dbReference type="InterPro" id="IPR036116">
    <property type="entry name" value="FN3_sf"/>
</dbReference>
<organism evidence="6 7">
    <name type="scientific">Curtobacterium caseinilyticum</name>
    <dbReference type="NCBI Taxonomy" id="3055137"/>
    <lineage>
        <taxon>Bacteria</taxon>
        <taxon>Bacillati</taxon>
        <taxon>Actinomycetota</taxon>
        <taxon>Actinomycetes</taxon>
        <taxon>Micrococcales</taxon>
        <taxon>Microbacteriaceae</taxon>
        <taxon>Curtobacterium</taxon>
    </lineage>
</organism>
<feature type="domain" description="Peptidase M60" evidence="5">
    <location>
        <begin position="293"/>
        <end position="595"/>
    </location>
</feature>
<comment type="caution">
    <text evidence="6">The sequence shown here is derived from an EMBL/GenBank/DDBJ whole genome shotgun (WGS) entry which is preliminary data.</text>
</comment>
<dbReference type="CDD" id="cd00063">
    <property type="entry name" value="FN3"/>
    <property type="match status" value="1"/>
</dbReference>
<evidence type="ECO:0000313" key="6">
    <source>
        <dbReference type="EMBL" id="MDM7892423.1"/>
    </source>
</evidence>
<dbReference type="InterPro" id="IPR051244">
    <property type="entry name" value="TCAF"/>
</dbReference>
<dbReference type="Proteomes" id="UP001236404">
    <property type="component" value="Unassembled WGS sequence"/>
</dbReference>